<comment type="caution">
    <text evidence="1">The sequence shown here is derived from an EMBL/GenBank/DDBJ whole genome shotgun (WGS) entry which is preliminary data.</text>
</comment>
<accession>A0AAQ1KIZ4</accession>
<name>A0AAQ1KIZ4_9PSED</name>
<proteinExistence type="predicted"/>
<keyword evidence="2" id="KW-1185">Reference proteome</keyword>
<dbReference type="RefSeq" id="WP_074983508.1">
    <property type="nucleotide sequence ID" value="NZ_FOLS01000028.1"/>
</dbReference>
<evidence type="ECO:0000313" key="2">
    <source>
        <dbReference type="Proteomes" id="UP000183385"/>
    </source>
</evidence>
<dbReference type="Proteomes" id="UP000183385">
    <property type="component" value="Unassembled WGS sequence"/>
</dbReference>
<evidence type="ECO:0000313" key="1">
    <source>
        <dbReference type="EMBL" id="SFD51794.1"/>
    </source>
</evidence>
<dbReference type="EMBL" id="FOLS01000028">
    <property type="protein sequence ID" value="SFD51794.1"/>
    <property type="molecule type" value="Genomic_DNA"/>
</dbReference>
<protein>
    <submittedName>
        <fullName evidence="1">Uncharacterized protein</fullName>
    </submittedName>
</protein>
<organism evidence="1 2">
    <name type="scientific">Pseudomonas citronellolis</name>
    <dbReference type="NCBI Taxonomy" id="53408"/>
    <lineage>
        <taxon>Bacteria</taxon>
        <taxon>Pseudomonadati</taxon>
        <taxon>Pseudomonadota</taxon>
        <taxon>Gammaproteobacteria</taxon>
        <taxon>Pseudomonadales</taxon>
        <taxon>Pseudomonadaceae</taxon>
        <taxon>Pseudomonas</taxon>
    </lineage>
</organism>
<dbReference type="AlphaFoldDB" id="A0AAQ1KIZ4"/>
<sequence length="145" mass="15953">MFTIEAKTFAGTFVPVLGALLVGDKKHHGVEWDNAEQAARAAVIANPDVAHGDLRVVNGDTGEAFSVADILDTAAPAESTKCAERLQIVDVKEICITGRPFYARAYIAWLLEERAWHLAQGNRVDLLLWPRDGRQFIRLIAFAPN</sequence>
<gene>
    <name evidence="1" type="ORF">SAMN05216577_12811</name>
</gene>
<reference evidence="1 2" key="1">
    <citation type="submission" date="2016-10" db="EMBL/GenBank/DDBJ databases">
        <authorList>
            <person name="Varghese N."/>
            <person name="Submissions S."/>
        </authorList>
    </citation>
    <scope>NUCLEOTIDE SEQUENCE [LARGE SCALE GENOMIC DNA]</scope>
    <source>
        <strain evidence="1 2">LMG 18378</strain>
    </source>
</reference>